<evidence type="ECO:0000313" key="12">
    <source>
        <dbReference type="Proteomes" id="UP000029264"/>
    </source>
</evidence>
<evidence type="ECO:0000256" key="5">
    <source>
        <dbReference type="ARBA" id="ARBA00022989"/>
    </source>
</evidence>
<dbReference type="GO" id="GO:0015293">
    <property type="term" value="F:symporter activity"/>
    <property type="evidence" value="ECO:0007669"/>
    <property type="project" value="TreeGrafter"/>
</dbReference>
<evidence type="ECO:0000256" key="2">
    <source>
        <dbReference type="ARBA" id="ARBA00009033"/>
    </source>
</evidence>
<evidence type="ECO:0000256" key="1">
    <source>
        <dbReference type="ARBA" id="ARBA00004651"/>
    </source>
</evidence>
<dbReference type="InterPro" id="IPR002668">
    <property type="entry name" value="CNT_N_dom"/>
</dbReference>
<comment type="caution">
    <text evidence="11">The sequence shown here is derived from an EMBL/GenBank/DDBJ whole genome shotgun (WGS) entry which is preliminary data.</text>
</comment>
<feature type="transmembrane region" description="Helical" evidence="7">
    <location>
        <begin position="364"/>
        <end position="385"/>
    </location>
</feature>
<evidence type="ECO:0000259" key="9">
    <source>
        <dbReference type="Pfam" id="PF07662"/>
    </source>
</evidence>
<feature type="transmembrane region" description="Helical" evidence="7">
    <location>
        <begin position="194"/>
        <end position="213"/>
    </location>
</feature>
<feature type="domain" description="Concentrative nucleoside transporter C-terminal" evidence="9">
    <location>
        <begin position="359"/>
        <end position="493"/>
    </location>
</feature>
<feature type="transmembrane region" description="Helical" evidence="7">
    <location>
        <begin position="166"/>
        <end position="188"/>
    </location>
</feature>
<evidence type="ECO:0000256" key="3">
    <source>
        <dbReference type="ARBA" id="ARBA00022475"/>
    </source>
</evidence>
<feature type="domain" description="Concentrative nucleoside transporter C-terminal" evidence="9">
    <location>
        <begin position="194"/>
        <end position="292"/>
    </location>
</feature>
<keyword evidence="6 7" id="KW-0472">Membrane</keyword>
<sequence length="499" mass="52248">MSVVMSLVGIVVLLAIAFLLSANKKAINFRTVGGAFAIQAIFGGFVLYVPIGKDILKGVSDAVYSVIQKANVGIEFLFGGLAQFKLGFIFVIHVLPVIIFFSSLIAVLYYLGIMQWVIRIIGGALQKALGTSRTESMSATANIFVGQTEAPMVVRPFIPTMTESELFAIMVGGMASIAGSVMAGYAQMGVPMEYLVAASFMAAPGGLLMAKIFHPETEATKDDTEELQDDPDKPANVLDAAASGASSGMQLALNVGAMLLAFIALIALINAIIGSVGLMFGYGDSEVQQAFAALQSAAALSPELKSAFDGSLAQLATQANVTLANLSIADIDRQLVVDQFSKLANVPQLADAANSLVVAASDKISLEMILGYIFMPLAWLIGVPWKEAMLAGSFIGQKIIVNEFVAYSNFAPYLKDVVDGGKLVAETGMVMSDKTKAIISFALCGFANLSSIAILLGGLGAMAPNRRHDLARLGMRAVIAGSLANLMSATIAGLFVSIA</sequence>
<dbReference type="Proteomes" id="UP000029264">
    <property type="component" value="Unassembled WGS sequence"/>
</dbReference>
<accession>A0A094JX33</accession>
<name>A0A094JX33_9GAMM</name>
<evidence type="ECO:0000313" key="11">
    <source>
        <dbReference type="EMBL" id="KFZ36981.1"/>
    </source>
</evidence>
<feature type="transmembrane region" description="Helical" evidence="7">
    <location>
        <begin position="32"/>
        <end position="51"/>
    </location>
</feature>
<feature type="domain" description="Nucleoside transporter/FeoB GTPase Gate" evidence="10">
    <location>
        <begin position="92"/>
        <end position="189"/>
    </location>
</feature>
<evidence type="ECO:0000256" key="6">
    <source>
        <dbReference type="ARBA" id="ARBA00023136"/>
    </source>
</evidence>
<dbReference type="EMBL" id="JPEO01000010">
    <property type="protein sequence ID" value="KFZ36981.1"/>
    <property type="molecule type" value="Genomic_DNA"/>
</dbReference>
<keyword evidence="5 7" id="KW-1133">Transmembrane helix</keyword>
<evidence type="ECO:0008006" key="13">
    <source>
        <dbReference type="Google" id="ProtNLM"/>
    </source>
</evidence>
<dbReference type="OrthoDB" id="9766455at2"/>
<keyword evidence="4 7" id="KW-0812">Transmembrane</keyword>
<dbReference type="GO" id="GO:0005886">
    <property type="term" value="C:plasma membrane"/>
    <property type="evidence" value="ECO:0007669"/>
    <property type="project" value="UniProtKB-SubCell"/>
</dbReference>
<dbReference type="GO" id="GO:0005337">
    <property type="term" value="F:nucleoside transmembrane transporter activity"/>
    <property type="evidence" value="ECO:0007669"/>
    <property type="project" value="InterPro"/>
</dbReference>
<feature type="transmembrane region" description="Helical" evidence="7">
    <location>
        <begin position="438"/>
        <end position="461"/>
    </location>
</feature>
<keyword evidence="3" id="KW-1003">Cell membrane</keyword>
<dbReference type="InterPro" id="IPR008276">
    <property type="entry name" value="C_nuclsd_transpt"/>
</dbReference>
<gene>
    <name evidence="11" type="ORF">HR45_13115</name>
</gene>
<feature type="transmembrane region" description="Helical" evidence="7">
    <location>
        <begin position="251"/>
        <end position="273"/>
    </location>
</feature>
<feature type="transmembrane region" description="Helical" evidence="7">
    <location>
        <begin position="473"/>
        <end position="496"/>
    </location>
</feature>
<dbReference type="Pfam" id="PF07670">
    <property type="entry name" value="Gate"/>
    <property type="match status" value="1"/>
</dbReference>
<comment type="similarity">
    <text evidence="2">Belongs to the concentrative nucleoside transporter (CNT) (TC 2.A.41) family.</text>
</comment>
<dbReference type="Pfam" id="PF01773">
    <property type="entry name" value="Nucleos_tra2_N"/>
    <property type="match status" value="1"/>
</dbReference>
<dbReference type="AlphaFoldDB" id="A0A094JX33"/>
<evidence type="ECO:0000259" key="10">
    <source>
        <dbReference type="Pfam" id="PF07670"/>
    </source>
</evidence>
<dbReference type="Pfam" id="PF07662">
    <property type="entry name" value="Nucleos_tra2_C"/>
    <property type="match status" value="2"/>
</dbReference>
<dbReference type="PANTHER" id="PTHR10590:SF4">
    <property type="entry name" value="SOLUTE CARRIER FAMILY 28 MEMBER 3"/>
    <property type="match status" value="1"/>
</dbReference>
<evidence type="ECO:0000256" key="7">
    <source>
        <dbReference type="SAM" id="Phobius"/>
    </source>
</evidence>
<reference evidence="11 12" key="1">
    <citation type="submission" date="2014-06" db="EMBL/GenBank/DDBJ databases">
        <title>Shewanella sp. YQH10.</title>
        <authorList>
            <person name="Liu Y."/>
            <person name="Zeng R."/>
        </authorList>
    </citation>
    <scope>NUCLEOTIDE SEQUENCE [LARGE SCALE GENOMIC DNA]</scope>
    <source>
        <strain evidence="11 12">YQH10</strain>
    </source>
</reference>
<feature type="transmembrane region" description="Helical" evidence="7">
    <location>
        <begin position="88"/>
        <end position="111"/>
    </location>
</feature>
<proteinExistence type="inferred from homology"/>
<dbReference type="STRING" id="1515746.HR45_13115"/>
<evidence type="ECO:0000259" key="8">
    <source>
        <dbReference type="Pfam" id="PF01773"/>
    </source>
</evidence>
<dbReference type="InterPro" id="IPR011642">
    <property type="entry name" value="Gate_dom"/>
</dbReference>
<feature type="domain" description="Concentrative nucleoside transporter N-terminal" evidence="8">
    <location>
        <begin position="8"/>
        <end position="81"/>
    </location>
</feature>
<evidence type="ECO:0000256" key="4">
    <source>
        <dbReference type="ARBA" id="ARBA00022692"/>
    </source>
</evidence>
<dbReference type="eggNOG" id="COG1972">
    <property type="taxonomic scope" value="Bacteria"/>
</dbReference>
<dbReference type="PANTHER" id="PTHR10590">
    <property type="entry name" value="SODIUM/NUCLEOSIDE COTRANSPORTER"/>
    <property type="match status" value="1"/>
</dbReference>
<protein>
    <recommendedName>
        <fullName evidence="13">Nucleoside permease</fullName>
    </recommendedName>
</protein>
<comment type="subcellular location">
    <subcellularLocation>
        <location evidence="1">Cell membrane</location>
        <topology evidence="1">Multi-pass membrane protein</topology>
    </subcellularLocation>
</comment>
<dbReference type="InterPro" id="IPR011657">
    <property type="entry name" value="CNT_C_dom"/>
</dbReference>
<keyword evidence="12" id="KW-1185">Reference proteome</keyword>
<organism evidence="11 12">
    <name type="scientific">Shewanella mangrovi</name>
    <dbReference type="NCBI Taxonomy" id="1515746"/>
    <lineage>
        <taxon>Bacteria</taxon>
        <taxon>Pseudomonadati</taxon>
        <taxon>Pseudomonadota</taxon>
        <taxon>Gammaproteobacteria</taxon>
        <taxon>Alteromonadales</taxon>
        <taxon>Shewanellaceae</taxon>
        <taxon>Shewanella</taxon>
    </lineage>
</organism>